<dbReference type="RefSeq" id="WP_068922863.1">
    <property type="nucleotide sequence ID" value="NZ_BMQP01000002.1"/>
</dbReference>
<dbReference type="EMBL" id="BOOI01000018">
    <property type="protein sequence ID" value="GIH83876.1"/>
    <property type="molecule type" value="Genomic_DNA"/>
</dbReference>
<evidence type="ECO:0000313" key="2">
    <source>
        <dbReference type="EMBL" id="GIH83876.1"/>
    </source>
</evidence>
<dbReference type="AlphaFoldDB" id="A0A8J3RVK1"/>
<accession>A0A8J3RVK1</accession>
<organism evidence="2 3">
    <name type="scientific">Planobispora rosea</name>
    <dbReference type="NCBI Taxonomy" id="35762"/>
    <lineage>
        <taxon>Bacteria</taxon>
        <taxon>Bacillati</taxon>
        <taxon>Actinomycetota</taxon>
        <taxon>Actinomycetes</taxon>
        <taxon>Streptosporangiales</taxon>
        <taxon>Streptosporangiaceae</taxon>
        <taxon>Planobispora</taxon>
    </lineage>
</organism>
<dbReference type="SUPFAM" id="SSF48452">
    <property type="entry name" value="TPR-like"/>
    <property type="match status" value="1"/>
</dbReference>
<name>A0A8J3RVK1_PLARO</name>
<proteinExistence type="predicted"/>
<protein>
    <submittedName>
        <fullName evidence="2">Uncharacterized protein</fullName>
    </submittedName>
</protein>
<feature type="region of interest" description="Disordered" evidence="1">
    <location>
        <begin position="152"/>
        <end position="187"/>
    </location>
</feature>
<reference evidence="2" key="1">
    <citation type="submission" date="2021-01" db="EMBL/GenBank/DDBJ databases">
        <title>Whole genome shotgun sequence of Planobispora rosea NBRC 15558.</title>
        <authorList>
            <person name="Komaki H."/>
            <person name="Tamura T."/>
        </authorList>
    </citation>
    <scope>NUCLEOTIDE SEQUENCE</scope>
    <source>
        <strain evidence="2">NBRC 15558</strain>
    </source>
</reference>
<evidence type="ECO:0000313" key="3">
    <source>
        <dbReference type="Proteomes" id="UP000655044"/>
    </source>
</evidence>
<dbReference type="Gene3D" id="1.25.40.10">
    <property type="entry name" value="Tetratricopeptide repeat domain"/>
    <property type="match status" value="1"/>
</dbReference>
<dbReference type="InterPro" id="IPR011990">
    <property type="entry name" value="TPR-like_helical_dom_sf"/>
</dbReference>
<keyword evidence="3" id="KW-1185">Reference proteome</keyword>
<dbReference type="OrthoDB" id="3666751at2"/>
<evidence type="ECO:0000256" key="1">
    <source>
        <dbReference type="SAM" id="MobiDB-lite"/>
    </source>
</evidence>
<sequence length="187" mass="20100">MAALRHATLLGDHGAEAHLLGWLAVVSSNRLLLADALAYGERALAAARLSGDDHARAAALDGMKTVRAHLGWVARLRGRHDDAVRYGRQSLDLDSHAWWRAAALAMHATTLIEIGETREAAALLERGLEDYAPHDTQAYRLRCLGPGRPLPGADLTRRAGPSDPRALHAAGWDCEPPDRSPSHPAGV</sequence>
<comment type="caution">
    <text evidence="2">The sequence shown here is derived from an EMBL/GenBank/DDBJ whole genome shotgun (WGS) entry which is preliminary data.</text>
</comment>
<dbReference type="Proteomes" id="UP000655044">
    <property type="component" value="Unassembled WGS sequence"/>
</dbReference>
<gene>
    <name evidence="2" type="ORF">Pro02_22840</name>
</gene>